<reference key="1">
    <citation type="submission" date="2009-08" db="EMBL/GenBank/DDBJ databases">
        <title>The genome sequence of Spirochaeta thermophila DSM6192.</title>
        <authorList>
            <person name="Angelov A."/>
            <person name="Mientus M."/>
            <person name="Wittenberg S."/>
            <person name="Lehmann R."/>
            <person name="Liesegang H."/>
            <person name="Daniel R."/>
            <person name="Liebl W."/>
        </authorList>
    </citation>
    <scope>NUCLEOTIDE SEQUENCE</scope>
    <source>
        <strain>DSM 6192</strain>
    </source>
</reference>
<dbReference type="KEGG" id="sta:STHERM_c01930"/>
<dbReference type="PANTHER" id="PTHR36111">
    <property type="entry name" value="INNER MEMBRANE PROTEIN-RELATED"/>
    <property type="match status" value="1"/>
</dbReference>
<evidence type="ECO:0000313" key="2">
    <source>
        <dbReference type="EMBL" id="ADN01167.1"/>
    </source>
</evidence>
<gene>
    <name evidence="2" type="ordered locus">STHERM_c01930</name>
</gene>
<feature type="transmembrane region" description="Helical" evidence="1">
    <location>
        <begin position="182"/>
        <end position="203"/>
    </location>
</feature>
<dbReference type="HOGENOM" id="CLU_091659_0_0_12"/>
<accession>E0RNG7</accession>
<keyword evidence="1" id="KW-1133">Transmembrane helix</keyword>
<name>E0RNG7_WINT6</name>
<dbReference type="InterPro" id="IPR007563">
    <property type="entry name" value="DUF554"/>
</dbReference>
<dbReference type="AlphaFoldDB" id="E0RNG7"/>
<feature type="transmembrane region" description="Helical" evidence="1">
    <location>
        <begin position="140"/>
        <end position="162"/>
    </location>
</feature>
<dbReference type="Pfam" id="PF04474">
    <property type="entry name" value="DUF554"/>
    <property type="match status" value="1"/>
</dbReference>
<dbReference type="EMBL" id="CP001698">
    <property type="protein sequence ID" value="ADN01167.1"/>
    <property type="molecule type" value="Genomic_DNA"/>
</dbReference>
<protein>
    <submittedName>
        <fullName evidence="2">Putative membrane protein</fullName>
    </submittedName>
</protein>
<dbReference type="RefSeq" id="WP_013313008.1">
    <property type="nucleotide sequence ID" value="NC_014484.1"/>
</dbReference>
<evidence type="ECO:0000256" key="1">
    <source>
        <dbReference type="SAM" id="Phobius"/>
    </source>
</evidence>
<evidence type="ECO:0000313" key="3">
    <source>
        <dbReference type="Proteomes" id="UP000001296"/>
    </source>
</evidence>
<reference evidence="2 3" key="2">
    <citation type="journal article" date="2010" name="J. Bacteriol.">
        <title>Genome sequence of the polysaccharide-degrading, thermophilic anaerobe Spirochaeta thermophila DSM 6192.</title>
        <authorList>
            <person name="Angelov A."/>
            <person name="Liebl S."/>
            <person name="Ballschmiter M."/>
            <person name="Bomeke M."/>
            <person name="Lehmann R."/>
            <person name="Liesegang H."/>
            <person name="Daniel R."/>
            <person name="Liebl W."/>
        </authorList>
    </citation>
    <scope>NUCLEOTIDE SEQUENCE [LARGE SCALE GENOMIC DNA]</scope>
    <source>
        <strain evidence="3">ATCC 49972 / DSM 6192 / RI 19.B1</strain>
    </source>
</reference>
<proteinExistence type="predicted"/>
<keyword evidence="1" id="KW-0472">Membrane</keyword>
<feature type="transmembrane region" description="Helical" evidence="1">
    <location>
        <begin position="95"/>
        <end position="120"/>
    </location>
</feature>
<sequence length="228" mass="24380">MIATFVNMVTVIVGSLLGLLFHARISEDFKKVVYQGVGIFTLVIGLSMALESQRVLWMALSLVAGGILGTWWDIEGGIYRFGEFLKRRVARAEGESTFASGFLDASILFCVGAMTLVGAFKAGTEGDYTLLLTKSVMDGFMAILLTAALGMGVAFSALTILVYQGGLTLLSGFLQPLVTETILNEVTGVGGAMVMMIGLNLLGVTRIKTGNFFPALILVVPLCFVPWF</sequence>
<organism evidence="2 3">
    <name type="scientific">Winmispira thermophila (strain ATCC 49972 / DSM 6192 / RI 19.B1)</name>
    <name type="common">Spirochaeta thermophila</name>
    <dbReference type="NCBI Taxonomy" id="665571"/>
    <lineage>
        <taxon>Bacteria</taxon>
        <taxon>Pseudomonadati</taxon>
        <taxon>Spirochaetota</taxon>
        <taxon>Spirochaetia</taxon>
        <taxon>Winmispirales</taxon>
        <taxon>Winmispiraceae</taxon>
        <taxon>Winmispira</taxon>
    </lineage>
</organism>
<feature type="transmembrane region" description="Helical" evidence="1">
    <location>
        <begin position="209"/>
        <end position="227"/>
    </location>
</feature>
<feature type="transmembrane region" description="Helical" evidence="1">
    <location>
        <begin position="32"/>
        <end position="50"/>
    </location>
</feature>
<dbReference type="Proteomes" id="UP000001296">
    <property type="component" value="Chromosome"/>
</dbReference>
<dbReference type="eggNOG" id="COG1811">
    <property type="taxonomic scope" value="Bacteria"/>
</dbReference>
<dbReference type="PaxDb" id="665571-STHERM_c01930"/>
<feature type="transmembrane region" description="Helical" evidence="1">
    <location>
        <begin position="56"/>
        <end position="74"/>
    </location>
</feature>
<feature type="transmembrane region" description="Helical" evidence="1">
    <location>
        <begin position="6"/>
        <end position="25"/>
    </location>
</feature>
<keyword evidence="1" id="KW-0812">Transmembrane</keyword>
<dbReference type="PANTHER" id="PTHR36111:SF2">
    <property type="entry name" value="INNER MEMBRANE PROTEIN"/>
    <property type="match status" value="1"/>
</dbReference>